<proteinExistence type="predicted"/>
<reference evidence="1 2" key="1">
    <citation type="journal article" date="2019" name="Nat. Ecol. Evol.">
        <title>Megaphylogeny resolves global patterns of mushroom evolution.</title>
        <authorList>
            <person name="Varga T."/>
            <person name="Krizsan K."/>
            <person name="Foldi C."/>
            <person name="Dima B."/>
            <person name="Sanchez-Garcia M."/>
            <person name="Sanchez-Ramirez S."/>
            <person name="Szollosi G.J."/>
            <person name="Szarkandi J.G."/>
            <person name="Papp V."/>
            <person name="Albert L."/>
            <person name="Andreopoulos W."/>
            <person name="Angelini C."/>
            <person name="Antonin V."/>
            <person name="Barry K.W."/>
            <person name="Bougher N.L."/>
            <person name="Buchanan P."/>
            <person name="Buyck B."/>
            <person name="Bense V."/>
            <person name="Catcheside P."/>
            <person name="Chovatia M."/>
            <person name="Cooper J."/>
            <person name="Damon W."/>
            <person name="Desjardin D."/>
            <person name="Finy P."/>
            <person name="Geml J."/>
            <person name="Haridas S."/>
            <person name="Hughes K."/>
            <person name="Justo A."/>
            <person name="Karasinski D."/>
            <person name="Kautmanova I."/>
            <person name="Kiss B."/>
            <person name="Kocsube S."/>
            <person name="Kotiranta H."/>
            <person name="LaButti K.M."/>
            <person name="Lechner B.E."/>
            <person name="Liimatainen K."/>
            <person name="Lipzen A."/>
            <person name="Lukacs Z."/>
            <person name="Mihaltcheva S."/>
            <person name="Morgado L.N."/>
            <person name="Niskanen T."/>
            <person name="Noordeloos M.E."/>
            <person name="Ohm R.A."/>
            <person name="Ortiz-Santana B."/>
            <person name="Ovrebo C."/>
            <person name="Racz N."/>
            <person name="Riley R."/>
            <person name="Savchenko A."/>
            <person name="Shiryaev A."/>
            <person name="Soop K."/>
            <person name="Spirin V."/>
            <person name="Szebenyi C."/>
            <person name="Tomsovsky M."/>
            <person name="Tulloss R.E."/>
            <person name="Uehling J."/>
            <person name="Grigoriev I.V."/>
            <person name="Vagvolgyi C."/>
            <person name="Papp T."/>
            <person name="Martin F.M."/>
            <person name="Miettinen O."/>
            <person name="Hibbett D.S."/>
            <person name="Nagy L.G."/>
        </authorList>
    </citation>
    <scope>NUCLEOTIDE SEQUENCE [LARGE SCALE GENOMIC DNA]</scope>
    <source>
        <strain evidence="1 2">NL-1719</strain>
    </source>
</reference>
<name>A0ACD3ARQ6_9AGAR</name>
<evidence type="ECO:0000313" key="2">
    <source>
        <dbReference type="Proteomes" id="UP000308600"/>
    </source>
</evidence>
<accession>A0ACD3ARQ6</accession>
<dbReference type="Proteomes" id="UP000308600">
    <property type="component" value="Unassembled WGS sequence"/>
</dbReference>
<gene>
    <name evidence="1" type="ORF">BDN72DRAFT_682707</name>
</gene>
<protein>
    <submittedName>
        <fullName evidence="1">Uncharacterized protein</fullName>
    </submittedName>
</protein>
<dbReference type="EMBL" id="ML208353">
    <property type="protein sequence ID" value="TFK68398.1"/>
    <property type="molecule type" value="Genomic_DNA"/>
</dbReference>
<keyword evidence="2" id="KW-1185">Reference proteome</keyword>
<sequence length="170" mass="19163">MTLRDIRICYRQDFQPGHRVRLGSFNRSISPTSFPLFRRSSTSISAGIVITCSLVLTLPPVDDELNGDSPCGDVHHGRDPTWELGRLPIRFRLEEHNPQSIYAPSFCSQNRLSLSLVGHLLSIPDEVESSFALVDVVYDRFIWIWALFFSVLDGLLVMFMASVLDGPLVL</sequence>
<evidence type="ECO:0000313" key="1">
    <source>
        <dbReference type="EMBL" id="TFK68398.1"/>
    </source>
</evidence>
<organism evidence="1 2">
    <name type="scientific">Pluteus cervinus</name>
    <dbReference type="NCBI Taxonomy" id="181527"/>
    <lineage>
        <taxon>Eukaryota</taxon>
        <taxon>Fungi</taxon>
        <taxon>Dikarya</taxon>
        <taxon>Basidiomycota</taxon>
        <taxon>Agaricomycotina</taxon>
        <taxon>Agaricomycetes</taxon>
        <taxon>Agaricomycetidae</taxon>
        <taxon>Agaricales</taxon>
        <taxon>Pluteineae</taxon>
        <taxon>Pluteaceae</taxon>
        <taxon>Pluteus</taxon>
    </lineage>
</organism>